<dbReference type="AlphaFoldDB" id="A0A5C3PBB6"/>
<dbReference type="EMBL" id="ML211419">
    <property type="protein sequence ID" value="TFK83123.1"/>
    <property type="molecule type" value="Genomic_DNA"/>
</dbReference>
<evidence type="ECO:0000313" key="2">
    <source>
        <dbReference type="EMBL" id="TFK83123.1"/>
    </source>
</evidence>
<organism evidence="2 3">
    <name type="scientific">Polyporus arcularius HHB13444</name>
    <dbReference type="NCBI Taxonomy" id="1314778"/>
    <lineage>
        <taxon>Eukaryota</taxon>
        <taxon>Fungi</taxon>
        <taxon>Dikarya</taxon>
        <taxon>Basidiomycota</taxon>
        <taxon>Agaricomycotina</taxon>
        <taxon>Agaricomycetes</taxon>
        <taxon>Polyporales</taxon>
        <taxon>Polyporaceae</taxon>
        <taxon>Polyporus</taxon>
    </lineage>
</organism>
<evidence type="ECO:0000259" key="1">
    <source>
        <dbReference type="Pfam" id="PF08550"/>
    </source>
</evidence>
<dbReference type="GO" id="GO:0005773">
    <property type="term" value="C:vacuole"/>
    <property type="evidence" value="ECO:0007669"/>
    <property type="project" value="GOC"/>
</dbReference>
<reference evidence="2 3" key="1">
    <citation type="journal article" date="2019" name="Nat. Ecol. Evol.">
        <title>Megaphylogeny resolves global patterns of mushroom evolution.</title>
        <authorList>
            <person name="Varga T."/>
            <person name="Krizsan K."/>
            <person name="Foldi C."/>
            <person name="Dima B."/>
            <person name="Sanchez-Garcia M."/>
            <person name="Sanchez-Ramirez S."/>
            <person name="Szollosi G.J."/>
            <person name="Szarkandi J.G."/>
            <person name="Papp V."/>
            <person name="Albert L."/>
            <person name="Andreopoulos W."/>
            <person name="Angelini C."/>
            <person name="Antonin V."/>
            <person name="Barry K.W."/>
            <person name="Bougher N.L."/>
            <person name="Buchanan P."/>
            <person name="Buyck B."/>
            <person name="Bense V."/>
            <person name="Catcheside P."/>
            <person name="Chovatia M."/>
            <person name="Cooper J."/>
            <person name="Damon W."/>
            <person name="Desjardin D."/>
            <person name="Finy P."/>
            <person name="Geml J."/>
            <person name="Haridas S."/>
            <person name="Hughes K."/>
            <person name="Justo A."/>
            <person name="Karasinski D."/>
            <person name="Kautmanova I."/>
            <person name="Kiss B."/>
            <person name="Kocsube S."/>
            <person name="Kotiranta H."/>
            <person name="LaButti K.M."/>
            <person name="Lechner B.E."/>
            <person name="Liimatainen K."/>
            <person name="Lipzen A."/>
            <person name="Lukacs Z."/>
            <person name="Mihaltcheva S."/>
            <person name="Morgado L.N."/>
            <person name="Niskanen T."/>
            <person name="Noordeloos M.E."/>
            <person name="Ohm R.A."/>
            <person name="Ortiz-Santana B."/>
            <person name="Ovrebo C."/>
            <person name="Racz N."/>
            <person name="Riley R."/>
            <person name="Savchenko A."/>
            <person name="Shiryaev A."/>
            <person name="Soop K."/>
            <person name="Spirin V."/>
            <person name="Szebenyi C."/>
            <person name="Tomsovsky M."/>
            <person name="Tulloss R.E."/>
            <person name="Uehling J."/>
            <person name="Grigoriev I.V."/>
            <person name="Vagvolgyi C."/>
            <person name="Papp T."/>
            <person name="Martin F.M."/>
            <person name="Miettinen O."/>
            <person name="Hibbett D.S."/>
            <person name="Nagy L.G."/>
        </authorList>
    </citation>
    <scope>NUCLEOTIDE SEQUENCE [LARGE SCALE GENOMIC DNA]</scope>
    <source>
        <strain evidence="2 3">HHB13444</strain>
    </source>
</reference>
<proteinExistence type="predicted"/>
<dbReference type="InterPro" id="IPR013860">
    <property type="entry name" value="AreA_GATA"/>
</dbReference>
<protein>
    <recommendedName>
        <fullName evidence="1">Nitrogen regulatory protein areA GATA-like domain-containing protein</fullName>
    </recommendedName>
</protein>
<dbReference type="InterPro" id="IPR052292">
    <property type="entry name" value="Glucose_repression_reg"/>
</dbReference>
<feature type="domain" description="Nitrogen regulatory protein areA GATA-like" evidence="1">
    <location>
        <begin position="61"/>
        <end position="87"/>
    </location>
</feature>
<dbReference type="PANTHER" id="PTHR28051:SF1">
    <property type="entry name" value="PROTEIN MTL1-RELATED"/>
    <property type="match status" value="1"/>
</dbReference>
<dbReference type="GO" id="GO:0007039">
    <property type="term" value="P:protein catabolic process in the vacuole"/>
    <property type="evidence" value="ECO:0007669"/>
    <property type="project" value="TreeGrafter"/>
</dbReference>
<evidence type="ECO:0000313" key="3">
    <source>
        <dbReference type="Proteomes" id="UP000308197"/>
    </source>
</evidence>
<dbReference type="STRING" id="1314778.A0A5C3PBB6"/>
<dbReference type="GO" id="GO:0042149">
    <property type="term" value="P:cellular response to glucose starvation"/>
    <property type="evidence" value="ECO:0007669"/>
    <property type="project" value="TreeGrafter"/>
</dbReference>
<accession>A0A5C3PBB6</accession>
<dbReference type="Pfam" id="PF08550">
    <property type="entry name" value="GATA_AreA"/>
    <property type="match status" value="1"/>
</dbReference>
<keyword evidence="3" id="KW-1185">Reference proteome</keyword>
<name>A0A5C3PBB6_9APHY</name>
<sequence length="216" mass="24358">MTHPPVNIPGPAASTARSYFPLLLVSVPHGTSLDDSCIGLQAENSVDYLSHNWRDEDMWRSWRSMTRQKNIHNGLRLQNASWRAWWKLMNGLKTVDPELINWIKDSDVTWLHGPLHIGHDWNHYSQRKTQILLHREASIVALPGPHDTSTTPSYAPRKSILKSRRMKQFLAIPANPSVQAAANRAAYDSRTSACLHGPPRTLATTLSTISSTRRDA</sequence>
<dbReference type="InParanoid" id="A0A5C3PBB6"/>
<dbReference type="PANTHER" id="PTHR28051">
    <property type="entry name" value="PROTEIN MTL1-RELATED"/>
    <property type="match status" value="1"/>
</dbReference>
<gene>
    <name evidence="2" type="ORF">K466DRAFT_655387</name>
</gene>
<dbReference type="Proteomes" id="UP000308197">
    <property type="component" value="Unassembled WGS sequence"/>
</dbReference>